<proteinExistence type="predicted"/>
<organism evidence="5 6">
    <name type="scientific">Alkalicella caledoniensis</name>
    <dbReference type="NCBI Taxonomy" id="2731377"/>
    <lineage>
        <taxon>Bacteria</taxon>
        <taxon>Bacillati</taxon>
        <taxon>Bacillota</taxon>
        <taxon>Clostridia</taxon>
        <taxon>Eubacteriales</taxon>
        <taxon>Proteinivoracaceae</taxon>
        <taxon>Alkalicella</taxon>
    </lineage>
</organism>
<dbReference type="InterPro" id="IPR050627">
    <property type="entry name" value="Nitroreductase/BluB"/>
</dbReference>
<sequence>MNEIFTRRSIRKYTNEPVSQEDITYLMKAAMAAPSAKNQQPWQFVVIDDRELLEKVPQFHPYSKMLLEAPLAIAVCGDLSGEYGGMWVQDCSAATQNILLAAESKGLGAVWLGIHPIEKLEQQVINLLNLPEGIIPLNLIAVGHPAEKKEPANRYHEAKVHYNKW</sequence>
<dbReference type="Pfam" id="PF00881">
    <property type="entry name" value="Nitroreductase"/>
    <property type="match status" value="2"/>
</dbReference>
<name>A0A7G9WBJ3_ALKCA</name>
<dbReference type="InterPro" id="IPR029479">
    <property type="entry name" value="Nitroreductase"/>
</dbReference>
<evidence type="ECO:0000259" key="4">
    <source>
        <dbReference type="Pfam" id="PF00881"/>
    </source>
</evidence>
<protein>
    <submittedName>
        <fullName evidence="5">Nitroreductase family protein</fullName>
    </submittedName>
</protein>
<keyword evidence="6" id="KW-1185">Reference proteome</keyword>
<dbReference type="Gene3D" id="3.40.109.10">
    <property type="entry name" value="NADH Oxidase"/>
    <property type="match status" value="1"/>
</dbReference>
<dbReference type="GO" id="GO:0016491">
    <property type="term" value="F:oxidoreductase activity"/>
    <property type="evidence" value="ECO:0007669"/>
    <property type="project" value="UniProtKB-KW"/>
</dbReference>
<evidence type="ECO:0000313" key="6">
    <source>
        <dbReference type="Proteomes" id="UP000516160"/>
    </source>
</evidence>
<keyword evidence="2" id="KW-0288">FMN</keyword>
<dbReference type="EMBL" id="CP058559">
    <property type="protein sequence ID" value="QNO16055.1"/>
    <property type="molecule type" value="Genomic_DNA"/>
</dbReference>
<reference evidence="5 6" key="1">
    <citation type="submission" date="2020-07" db="EMBL/GenBank/DDBJ databases">
        <title>Alkalicella. sp. LB2 genome.</title>
        <authorList>
            <person name="Postec A."/>
            <person name="Quemeneur M."/>
        </authorList>
    </citation>
    <scope>NUCLEOTIDE SEQUENCE [LARGE SCALE GENOMIC DNA]</scope>
    <source>
        <strain evidence="5 6">LB2</strain>
    </source>
</reference>
<dbReference type="SUPFAM" id="SSF55469">
    <property type="entry name" value="FMN-dependent nitroreductase-like"/>
    <property type="match status" value="1"/>
</dbReference>
<dbReference type="InterPro" id="IPR000415">
    <property type="entry name" value="Nitroreductase-like"/>
</dbReference>
<dbReference type="RefSeq" id="WP_213166452.1">
    <property type="nucleotide sequence ID" value="NZ_CP058559.1"/>
</dbReference>
<dbReference type="AlphaFoldDB" id="A0A7G9WBJ3"/>
<dbReference type="KEGG" id="acae:HYG86_15405"/>
<evidence type="ECO:0000313" key="5">
    <source>
        <dbReference type="EMBL" id="QNO16055.1"/>
    </source>
</evidence>
<keyword evidence="3" id="KW-0560">Oxidoreductase</keyword>
<dbReference type="CDD" id="cd02150">
    <property type="entry name" value="nitroreductase"/>
    <property type="match status" value="1"/>
</dbReference>
<dbReference type="Proteomes" id="UP000516160">
    <property type="component" value="Chromosome"/>
</dbReference>
<feature type="domain" description="Nitroreductase" evidence="4">
    <location>
        <begin position="64"/>
        <end position="144"/>
    </location>
</feature>
<evidence type="ECO:0000256" key="2">
    <source>
        <dbReference type="ARBA" id="ARBA00022643"/>
    </source>
</evidence>
<gene>
    <name evidence="5" type="ORF">HYG86_15405</name>
</gene>
<dbReference type="PANTHER" id="PTHR23026:SF90">
    <property type="entry name" value="IODOTYROSINE DEIODINASE 1"/>
    <property type="match status" value="1"/>
</dbReference>
<keyword evidence="1" id="KW-0285">Flavoprotein</keyword>
<accession>A0A7G9WBJ3</accession>
<evidence type="ECO:0000256" key="3">
    <source>
        <dbReference type="ARBA" id="ARBA00023002"/>
    </source>
</evidence>
<feature type="domain" description="Nitroreductase" evidence="4">
    <location>
        <begin position="5"/>
        <end position="56"/>
    </location>
</feature>
<evidence type="ECO:0000256" key="1">
    <source>
        <dbReference type="ARBA" id="ARBA00022630"/>
    </source>
</evidence>
<dbReference type="PANTHER" id="PTHR23026">
    <property type="entry name" value="NADPH NITROREDUCTASE"/>
    <property type="match status" value="1"/>
</dbReference>